<evidence type="ECO:0000313" key="7">
    <source>
        <dbReference type="EMBL" id="CAF2070895.1"/>
    </source>
</evidence>
<evidence type="ECO:0000313" key="9">
    <source>
        <dbReference type="Proteomes" id="UP000663856"/>
    </source>
</evidence>
<comment type="caution">
    <text evidence="7">The sequence shown here is derived from an EMBL/GenBank/DDBJ whole genome shotgun (WGS) entry which is preliminary data.</text>
</comment>
<dbReference type="Pfam" id="PF00443">
    <property type="entry name" value="UCH"/>
    <property type="match status" value="1"/>
</dbReference>
<dbReference type="Gene3D" id="3.90.70.10">
    <property type="entry name" value="Cysteine proteinases"/>
    <property type="match status" value="1"/>
</dbReference>
<dbReference type="InterPro" id="IPR038765">
    <property type="entry name" value="Papain-like_cys_pep_sf"/>
</dbReference>
<dbReference type="EMBL" id="CAJOBG010001628">
    <property type="protein sequence ID" value="CAF3945535.1"/>
    <property type="molecule type" value="Genomic_DNA"/>
</dbReference>
<keyword evidence="2" id="KW-0788">Thiol protease</keyword>
<evidence type="ECO:0000259" key="6">
    <source>
        <dbReference type="PROSITE" id="PS50235"/>
    </source>
</evidence>
<reference evidence="7" key="1">
    <citation type="submission" date="2021-02" db="EMBL/GenBank/DDBJ databases">
        <authorList>
            <person name="Nowell W R."/>
        </authorList>
    </citation>
    <scope>NUCLEOTIDE SEQUENCE</scope>
</reference>
<organism evidence="7 9">
    <name type="scientific">Rotaria magnacalcarata</name>
    <dbReference type="NCBI Taxonomy" id="392030"/>
    <lineage>
        <taxon>Eukaryota</taxon>
        <taxon>Metazoa</taxon>
        <taxon>Spiralia</taxon>
        <taxon>Gnathifera</taxon>
        <taxon>Rotifera</taxon>
        <taxon>Eurotatoria</taxon>
        <taxon>Bdelloidea</taxon>
        <taxon>Philodinida</taxon>
        <taxon>Philodinidae</taxon>
        <taxon>Rotaria</taxon>
    </lineage>
</organism>
<comment type="similarity">
    <text evidence="2">Belongs to the peptidase C19 family.</text>
</comment>
<sequence>MLHGSASYFMGCSDPRCPKHSGLQQKLELQLQYSDRKHDIELQVNVDSSPKITICDIIKELLNFLYLDDISPEEVRLVGVKNKNKYFKLNVTDIQKTLRELHVTTDCILHFEPTSTASAPKPCQLTIFGPDEKEKKIFQWYRAKTTLAILLEYVIEIFSLQSIDRHQLHLFTICDELDLFSCSTRRLIELGVNDRMAIYVQIVSSSSLMITNENIDVHVEYGDEHEKSTINVRNTETMGELKIQIQKRYEGYRISEFECFNERKDLLASVDTDKSFKSLGIKPGQKVFVKVRLTSEKNQLATANAQNKASNQSDSPSSTKANSDKVIVKWIFPMKNSEKTEVSLQHTVNQLIKKLEALEQNNRLVLHKLSSDVVEFVVTKSKETHRSLADLGFKSNDTIDATIKVRSPKYSSIVSKESPPSLRANKIPKVDCITKSPIGLNNLGNTCYMNSAIQCLAHIPPLTNFFLEGFHYTHMNDGEHTDEDWNPFDKIGSVTGAYADLLWNLWKHDDNDHDYASFKPIRIKDTIGNKELRFSTNDQQDAQEFMTYFLDAIHKELKEKNDNSKYTIIKQLFFGEIKSIIRCTTCNNDESTISPVSFLSIPLNRQERKFWITYISKLGKDETVCVDVPISGHVGHVVEEFVKYYKQPALFYHILALVPDGELDFGTPLNQLSHDEIILMEQEERSNNKRPENLEIPAEKLTLQDCLKDFFSPEHLEAEWTCRRATCKKKTTATKQLELYKLPPIIVIQFKRFSHENGLHQKIETFVKYPIKELNLNAFSTAGQQETVYDLIATSNHIGSIYAGHYIAYAMHRMSNKSEWYRFDDSCVTRVKLEDLEQDIVSQDAYLLFYIKRDILNPLVTV</sequence>
<evidence type="ECO:0000256" key="3">
    <source>
        <dbReference type="SAM" id="Coils"/>
    </source>
</evidence>
<gene>
    <name evidence="8" type="ORF">OVN521_LOCUS11928</name>
    <name evidence="7" type="ORF">WKI299_LOCUS14135</name>
</gene>
<dbReference type="EC" id="3.4.19.12" evidence="2"/>
<keyword evidence="10" id="KW-1185">Reference proteome</keyword>
<dbReference type="InterPro" id="IPR050185">
    <property type="entry name" value="Ub_carboxyl-term_hydrolase"/>
</dbReference>
<accession>A0A816R614</accession>
<name>A0A816R614_9BILA</name>
<evidence type="ECO:0000256" key="2">
    <source>
        <dbReference type="RuleBase" id="RU366025"/>
    </source>
</evidence>
<proteinExistence type="inferred from homology"/>
<feature type="domain" description="Ubiquitin-like" evidence="5">
    <location>
        <begin position="215"/>
        <end position="296"/>
    </location>
</feature>
<keyword evidence="2" id="KW-0378">Hydrolase</keyword>
<feature type="coiled-coil region" evidence="3">
    <location>
        <begin position="341"/>
        <end position="368"/>
    </location>
</feature>
<dbReference type="EMBL" id="CAJNRF010005431">
    <property type="protein sequence ID" value="CAF2070895.1"/>
    <property type="molecule type" value="Genomic_DNA"/>
</dbReference>
<feature type="region of interest" description="Disordered" evidence="4">
    <location>
        <begin position="302"/>
        <end position="321"/>
    </location>
</feature>
<dbReference type="PROSITE" id="PS50053">
    <property type="entry name" value="UBIQUITIN_2"/>
    <property type="match status" value="1"/>
</dbReference>
<comment type="catalytic activity">
    <reaction evidence="1 2">
        <text>Thiol-dependent hydrolysis of ester, thioester, amide, peptide and isopeptide bonds formed by the C-terminal Gly of ubiquitin (a 76-residue protein attached to proteins as an intracellular targeting signal).</text>
        <dbReference type="EC" id="3.4.19.12"/>
    </reaction>
</comment>
<dbReference type="AlphaFoldDB" id="A0A816R614"/>
<evidence type="ECO:0000313" key="8">
    <source>
        <dbReference type="EMBL" id="CAF3945535.1"/>
    </source>
</evidence>
<dbReference type="InterPro" id="IPR028889">
    <property type="entry name" value="USP"/>
</dbReference>
<dbReference type="PANTHER" id="PTHR21646">
    <property type="entry name" value="UBIQUITIN CARBOXYL-TERMINAL HYDROLASE"/>
    <property type="match status" value="1"/>
</dbReference>
<dbReference type="Proteomes" id="UP000663856">
    <property type="component" value="Unassembled WGS sequence"/>
</dbReference>
<dbReference type="PROSITE" id="PS00972">
    <property type="entry name" value="USP_1"/>
    <property type="match status" value="1"/>
</dbReference>
<keyword evidence="2" id="KW-0645">Protease</keyword>
<dbReference type="GO" id="GO:0004843">
    <property type="term" value="F:cysteine-type deubiquitinase activity"/>
    <property type="evidence" value="ECO:0007669"/>
    <property type="project" value="UniProtKB-UniRule"/>
</dbReference>
<dbReference type="PROSITE" id="PS00973">
    <property type="entry name" value="USP_2"/>
    <property type="match status" value="1"/>
</dbReference>
<dbReference type="InterPro" id="IPR018200">
    <property type="entry name" value="USP_CS"/>
</dbReference>
<evidence type="ECO:0000259" key="5">
    <source>
        <dbReference type="PROSITE" id="PS50053"/>
    </source>
</evidence>
<dbReference type="GO" id="GO:0016579">
    <property type="term" value="P:protein deubiquitination"/>
    <property type="evidence" value="ECO:0007669"/>
    <property type="project" value="InterPro"/>
</dbReference>
<dbReference type="PROSITE" id="PS50235">
    <property type="entry name" value="USP_3"/>
    <property type="match status" value="1"/>
</dbReference>
<evidence type="ECO:0000256" key="4">
    <source>
        <dbReference type="SAM" id="MobiDB-lite"/>
    </source>
</evidence>
<dbReference type="SUPFAM" id="SSF54001">
    <property type="entry name" value="Cysteine proteinases"/>
    <property type="match status" value="1"/>
</dbReference>
<dbReference type="InterPro" id="IPR000626">
    <property type="entry name" value="Ubiquitin-like_dom"/>
</dbReference>
<dbReference type="GO" id="GO:0006508">
    <property type="term" value="P:proteolysis"/>
    <property type="evidence" value="ECO:0007669"/>
    <property type="project" value="UniProtKB-KW"/>
</dbReference>
<feature type="domain" description="USP" evidence="6">
    <location>
        <begin position="438"/>
        <end position="853"/>
    </location>
</feature>
<dbReference type="Proteomes" id="UP000663866">
    <property type="component" value="Unassembled WGS sequence"/>
</dbReference>
<protein>
    <recommendedName>
        <fullName evidence="2">Ubiquitin carboxyl-terminal hydrolase</fullName>
        <ecNumber evidence="2">3.4.19.12</ecNumber>
    </recommendedName>
</protein>
<keyword evidence="2" id="KW-0833">Ubl conjugation pathway</keyword>
<dbReference type="InterPro" id="IPR001394">
    <property type="entry name" value="Peptidase_C19_UCH"/>
</dbReference>
<keyword evidence="3" id="KW-0175">Coiled coil</keyword>
<evidence type="ECO:0000256" key="1">
    <source>
        <dbReference type="ARBA" id="ARBA00000707"/>
    </source>
</evidence>
<evidence type="ECO:0000313" key="10">
    <source>
        <dbReference type="Proteomes" id="UP000663866"/>
    </source>
</evidence>